<dbReference type="GO" id="GO:0030163">
    <property type="term" value="P:protein catabolic process"/>
    <property type="evidence" value="ECO:0007669"/>
    <property type="project" value="InterPro"/>
</dbReference>
<dbReference type="Gene3D" id="3.40.50.300">
    <property type="entry name" value="P-loop containing nucleotide triphosphate hydrolases"/>
    <property type="match status" value="1"/>
</dbReference>
<proteinExistence type="inferred from homology"/>
<dbReference type="PROSITE" id="PS51786">
    <property type="entry name" value="LON_PROTEOLYTIC"/>
    <property type="match status" value="1"/>
</dbReference>
<feature type="active site" evidence="2">
    <location>
        <position position="414"/>
    </location>
</feature>
<dbReference type="PRINTS" id="PR00830">
    <property type="entry name" value="ENDOLAPTASE"/>
</dbReference>
<keyword evidence="2" id="KW-0378">Hydrolase</keyword>
<comment type="caution">
    <text evidence="4">The sequence shown here is derived from an EMBL/GenBank/DDBJ whole genome shotgun (WGS) entry which is preliminary data.</text>
</comment>
<sequence length="561" mass="61787">MDAAADGALDFEALQPRLYDGLTQLCAPRPLNDFMLVKADEETPLLELIAGVAKALLPEQSGLAGGHYLIEDQHVTLAPPDNAPGDFAVRRDVVVAAWAEAAELFGCVRHFAGKITLEPGLVHKANGGILVVALKTLLMQPLLWMRLKQMVIAKRFDWMAPDESRPLPVSVPSLPLSLRVVLVGDRESLADFQEMEPVLAQQAIYSEYEDDLQIADEEDVTLWCSWVCALAQQHQLPAPASDAWPLLIREAVRYTGDQETLPLDPLWMARQLGEVAALCDEPRFTAAQFAQMLARRAWREGYLAERMQDEILLGQLLVETEGERIGQINALSVVEFPGHPRAFGEPSRISCVVHIGDGEFTDIERKAELGGNIHAKGMMIMQAFLMAELDLEQQMPFSASLTFEQSYSEVDGDSASMAELCALISALANAPLNQQIAITGSVDQFGRAQPVGGLNEKIEGFFTVCQARGLTGKQGVIIPAANVRHLSLCQEILDAVDQGQFSIWAIDDVTDALPLLTTLPWDGEGQTTLLGVIGERIAQATQQDIRQRPWPLRWMNWFNHN</sequence>
<dbReference type="Gene3D" id="3.30.230.10">
    <property type="match status" value="1"/>
</dbReference>
<dbReference type="SUPFAM" id="SSF54211">
    <property type="entry name" value="Ribosomal protein S5 domain 2-like"/>
    <property type="match status" value="1"/>
</dbReference>
<evidence type="ECO:0000256" key="1">
    <source>
        <dbReference type="ARBA" id="ARBA00022670"/>
    </source>
</evidence>
<dbReference type="PANTHER" id="PTHR10046">
    <property type="entry name" value="ATP DEPENDENT LON PROTEASE FAMILY MEMBER"/>
    <property type="match status" value="1"/>
</dbReference>
<feature type="active site" evidence="2">
    <location>
        <position position="457"/>
    </location>
</feature>
<keyword evidence="2" id="KW-0720">Serine protease</keyword>
<dbReference type="InterPro" id="IPR041699">
    <property type="entry name" value="AAA_32"/>
</dbReference>
<dbReference type="GO" id="GO:0006508">
    <property type="term" value="P:proteolysis"/>
    <property type="evidence" value="ECO:0007669"/>
    <property type="project" value="UniProtKB-KW"/>
</dbReference>
<gene>
    <name evidence="4" type="ORF">EHJ13_18475</name>
</gene>
<evidence type="ECO:0000313" key="5">
    <source>
        <dbReference type="Proteomes" id="UP000778262"/>
    </source>
</evidence>
<evidence type="ECO:0000256" key="2">
    <source>
        <dbReference type="PROSITE-ProRule" id="PRU01122"/>
    </source>
</evidence>
<comment type="catalytic activity">
    <reaction evidence="2">
        <text>Hydrolysis of proteins in presence of ATP.</text>
        <dbReference type="EC" id="3.4.21.53"/>
    </reaction>
</comment>
<dbReference type="EC" id="3.4.21.53" evidence="2"/>
<feature type="domain" description="Lon proteolytic" evidence="3">
    <location>
        <begin position="322"/>
        <end position="519"/>
    </location>
</feature>
<keyword evidence="1 2" id="KW-0645">Protease</keyword>
<dbReference type="EMBL" id="RPBY01000008">
    <property type="protein sequence ID" value="NCH89399.1"/>
    <property type="molecule type" value="Genomic_DNA"/>
</dbReference>
<dbReference type="InterPro" id="IPR027417">
    <property type="entry name" value="P-loop_NTPase"/>
</dbReference>
<dbReference type="AlphaFoldDB" id="A0A9Q4T526"/>
<reference evidence="4" key="1">
    <citation type="submission" date="2018-11" db="EMBL/GenBank/DDBJ databases">
        <title>Genomics analysis of Putative Virulence Factors on Adhesion and Cytotoxicity for Cronobacter spp.</title>
        <authorList>
            <person name="Cui J."/>
        </authorList>
    </citation>
    <scope>NUCLEOTIDE SEQUENCE</scope>
    <source>
        <strain evidence="4">SD69</strain>
    </source>
</reference>
<accession>A0A9Q4T526</accession>
<comment type="similarity">
    <text evidence="2">Belongs to the peptidase S16 family.</text>
</comment>
<evidence type="ECO:0000259" key="3">
    <source>
        <dbReference type="PROSITE" id="PS51786"/>
    </source>
</evidence>
<evidence type="ECO:0000313" key="4">
    <source>
        <dbReference type="EMBL" id="NCH89399.1"/>
    </source>
</evidence>
<dbReference type="InterPro" id="IPR014721">
    <property type="entry name" value="Ribsml_uS5_D2-typ_fold_subgr"/>
</dbReference>
<protein>
    <recommendedName>
        <fullName evidence="2">endopeptidase La</fullName>
        <ecNumber evidence="2">3.4.21.53</ecNumber>
    </recommendedName>
</protein>
<dbReference type="Proteomes" id="UP000778262">
    <property type="component" value="Unassembled WGS sequence"/>
</dbReference>
<dbReference type="InterPro" id="IPR027065">
    <property type="entry name" value="Lon_Prtase"/>
</dbReference>
<dbReference type="GO" id="GO:0005524">
    <property type="term" value="F:ATP binding"/>
    <property type="evidence" value="ECO:0007669"/>
    <property type="project" value="InterPro"/>
</dbReference>
<dbReference type="GO" id="GO:0004176">
    <property type="term" value="F:ATP-dependent peptidase activity"/>
    <property type="evidence" value="ECO:0007669"/>
    <property type="project" value="UniProtKB-UniRule"/>
</dbReference>
<name>A0A9Q4T526_9ENTR</name>
<organism evidence="4 5">
    <name type="scientific">Cronobacter dublinensis</name>
    <dbReference type="NCBI Taxonomy" id="413497"/>
    <lineage>
        <taxon>Bacteria</taxon>
        <taxon>Pseudomonadati</taxon>
        <taxon>Pseudomonadota</taxon>
        <taxon>Gammaproteobacteria</taxon>
        <taxon>Enterobacterales</taxon>
        <taxon>Enterobacteriaceae</taxon>
        <taxon>Cronobacter</taxon>
    </lineage>
</organism>
<dbReference type="InterPro" id="IPR020568">
    <property type="entry name" value="Ribosomal_Su5_D2-typ_SF"/>
</dbReference>
<dbReference type="InterPro" id="IPR008269">
    <property type="entry name" value="Lon_proteolytic"/>
</dbReference>
<dbReference type="Pfam" id="PF13654">
    <property type="entry name" value="AAA_32"/>
    <property type="match status" value="1"/>
</dbReference>
<dbReference type="Pfam" id="PF05362">
    <property type="entry name" value="Lon_C"/>
    <property type="match status" value="1"/>
</dbReference>
<dbReference type="GO" id="GO:0004252">
    <property type="term" value="F:serine-type endopeptidase activity"/>
    <property type="evidence" value="ECO:0007669"/>
    <property type="project" value="UniProtKB-UniRule"/>
</dbReference>